<gene>
    <name evidence="11" type="ORF">OJAV_G00032130</name>
</gene>
<dbReference type="SMART" id="SM00120">
    <property type="entry name" value="HX"/>
    <property type="match status" value="2"/>
</dbReference>
<dbReference type="Pfam" id="PF00045">
    <property type="entry name" value="Hemopexin"/>
    <property type="match status" value="1"/>
</dbReference>
<dbReference type="PROSITE" id="PS50958">
    <property type="entry name" value="SMB_2"/>
    <property type="match status" value="2"/>
</dbReference>
<dbReference type="PRINTS" id="PR00022">
    <property type="entry name" value="SOMATOMEDINB"/>
</dbReference>
<feature type="compositionally biased region" description="Polar residues" evidence="8">
    <location>
        <begin position="233"/>
        <end position="257"/>
    </location>
</feature>
<evidence type="ECO:0000256" key="9">
    <source>
        <dbReference type="SAM" id="SignalP"/>
    </source>
</evidence>
<accession>A0A437DEW9</accession>
<evidence type="ECO:0000256" key="7">
    <source>
        <dbReference type="PROSITE-ProRule" id="PRU01011"/>
    </source>
</evidence>
<keyword evidence="4" id="KW-0677">Repeat</keyword>
<keyword evidence="5" id="KW-1015">Disulfide bond</keyword>
<keyword evidence="2" id="KW-0964">Secreted</keyword>
<evidence type="ECO:0000256" key="4">
    <source>
        <dbReference type="ARBA" id="ARBA00022737"/>
    </source>
</evidence>
<dbReference type="OMA" id="PTTQHET"/>
<evidence type="ECO:0000259" key="10">
    <source>
        <dbReference type="PROSITE" id="PS50958"/>
    </source>
</evidence>
<dbReference type="PANTHER" id="PTHR22917:SF1">
    <property type="entry name" value="PROTEOGLYCAN 4"/>
    <property type="match status" value="1"/>
</dbReference>
<dbReference type="GO" id="GO:0030247">
    <property type="term" value="F:polysaccharide binding"/>
    <property type="evidence" value="ECO:0007669"/>
    <property type="project" value="InterPro"/>
</dbReference>
<evidence type="ECO:0000313" key="12">
    <source>
        <dbReference type="Proteomes" id="UP000283210"/>
    </source>
</evidence>
<dbReference type="GO" id="GO:0005044">
    <property type="term" value="F:scavenger receptor activity"/>
    <property type="evidence" value="ECO:0007669"/>
    <property type="project" value="InterPro"/>
</dbReference>
<protein>
    <recommendedName>
        <fullName evidence="10">SMB domain-containing protein</fullName>
    </recommendedName>
</protein>
<feature type="domain" description="SMB" evidence="10">
    <location>
        <begin position="62"/>
        <end position="105"/>
    </location>
</feature>
<evidence type="ECO:0000256" key="8">
    <source>
        <dbReference type="SAM" id="MobiDB-lite"/>
    </source>
</evidence>
<dbReference type="AlphaFoldDB" id="A0A437DEW9"/>
<dbReference type="PROSITE" id="PS00524">
    <property type="entry name" value="SMB_1"/>
    <property type="match status" value="1"/>
</dbReference>
<keyword evidence="12" id="KW-1185">Reference proteome</keyword>
<organism evidence="11 12">
    <name type="scientific">Oryzias javanicus</name>
    <name type="common">Javanese ricefish</name>
    <name type="synonym">Aplocheilus javanicus</name>
    <dbReference type="NCBI Taxonomy" id="123683"/>
    <lineage>
        <taxon>Eukaryota</taxon>
        <taxon>Metazoa</taxon>
        <taxon>Chordata</taxon>
        <taxon>Craniata</taxon>
        <taxon>Vertebrata</taxon>
        <taxon>Euteleostomi</taxon>
        <taxon>Actinopterygii</taxon>
        <taxon>Neopterygii</taxon>
        <taxon>Teleostei</taxon>
        <taxon>Neoteleostei</taxon>
        <taxon>Acanthomorphata</taxon>
        <taxon>Ovalentaria</taxon>
        <taxon>Atherinomorphae</taxon>
        <taxon>Beloniformes</taxon>
        <taxon>Adrianichthyidae</taxon>
        <taxon>Oryziinae</taxon>
        <taxon>Oryzias</taxon>
    </lineage>
</organism>
<dbReference type="SUPFAM" id="SSF90188">
    <property type="entry name" value="Somatomedin B domain"/>
    <property type="match status" value="2"/>
</dbReference>
<dbReference type="SMART" id="SM00201">
    <property type="entry name" value="SO"/>
    <property type="match status" value="2"/>
</dbReference>
<dbReference type="Proteomes" id="UP000283210">
    <property type="component" value="Chromosome 4"/>
</dbReference>
<dbReference type="InterPro" id="IPR020436">
    <property type="entry name" value="SMB_chordata"/>
</dbReference>
<feature type="domain" description="SMB" evidence="10">
    <location>
        <begin position="22"/>
        <end position="61"/>
    </location>
</feature>
<dbReference type="CDD" id="cd00094">
    <property type="entry name" value="HX"/>
    <property type="match status" value="1"/>
</dbReference>
<feature type="region of interest" description="Disordered" evidence="8">
    <location>
        <begin position="233"/>
        <end position="415"/>
    </location>
</feature>
<feature type="compositionally biased region" description="Polar residues" evidence="8">
    <location>
        <begin position="301"/>
        <end position="347"/>
    </location>
</feature>
<keyword evidence="6" id="KW-0325">Glycoprotein</keyword>
<keyword evidence="3 9" id="KW-0732">Signal</keyword>
<dbReference type="Gene3D" id="4.10.410.20">
    <property type="match status" value="2"/>
</dbReference>
<feature type="region of interest" description="Disordered" evidence="8">
    <location>
        <begin position="120"/>
        <end position="141"/>
    </location>
</feature>
<dbReference type="GO" id="GO:0005615">
    <property type="term" value="C:extracellular space"/>
    <property type="evidence" value="ECO:0007669"/>
    <property type="project" value="TreeGrafter"/>
</dbReference>
<dbReference type="PANTHER" id="PTHR22917">
    <property type="entry name" value="HEMOPEXIN DOMAIN-CONTAINING PROTEIN"/>
    <property type="match status" value="1"/>
</dbReference>
<sequence length="642" mass="70146">MKSSKIPCAVMLLVCALKFSATQTSCKGSCGVEYYRGYMCQCDYNCLLYEECCADYESQCTTQNSCKGRCGESFKRGRLCTCDSDCIKYNQCCPDYKTYCESEESLDEDVQDLPMNKGINEDGLFPLESSTPQPTDFPSDGDTGVEAEVPVASPVPEISGDGSPPPDLLDQVPTVVPTVDGDVSLTQMTVSVDDNPVTPSQTPGDQEADAIDLTSPFDQNTFPQSTVAYELSTGNQSIPPTTSVNPSLRPEVTQNTPGDVDMLEKVQESTTSSSDVMTPTSIPVETIQSPTTEQNSKDVETSTPSASLTTLEDSSRFSTDLSVGATTIPSSTTVVQDGTSGNVTPADSTADPLKDDPKPTEPSPSTSKPEDTPEPSKLQPTTKPEKKPLDTQTTNTDMQADDSDDKNLCSGRPISGVTTLRNGTIAVFRGHYFWFLDSDRVPSPPQSITQVWGVPSPIDTVFTRCNCEGKTYIFKGSRYWRYDNDVLEAGYPKVIKTGFDGLRGHITAALSVPQYRTRRESVFFFKRGGFVQKYSYQAGLSQTCDRKVRIPIVTVRSRSARQAVTVLEPAINIRKSWKGFPIQITAAVSVPSIREPEGYKYVVFSRSSTYNVRMSGERPIIPARENTSPQGNSFFKCPKKRA</sequence>
<evidence type="ECO:0000313" key="11">
    <source>
        <dbReference type="EMBL" id="RVE73516.1"/>
    </source>
</evidence>
<comment type="subcellular location">
    <subcellularLocation>
        <location evidence="1">Secreted</location>
    </subcellularLocation>
</comment>
<reference evidence="11 12" key="1">
    <citation type="submission" date="2018-11" db="EMBL/GenBank/DDBJ databases">
        <authorList>
            <person name="Lopez-Roques C."/>
            <person name="Donnadieu C."/>
            <person name="Bouchez O."/>
            <person name="Klopp C."/>
            <person name="Cabau C."/>
            <person name="Zahm M."/>
        </authorList>
    </citation>
    <scope>NUCLEOTIDE SEQUENCE [LARGE SCALE GENOMIC DNA]</scope>
    <source>
        <strain evidence="11">RS831</strain>
        <tissue evidence="11">Whole body</tissue>
    </source>
</reference>
<evidence type="ECO:0000256" key="6">
    <source>
        <dbReference type="ARBA" id="ARBA00023180"/>
    </source>
</evidence>
<reference evidence="11 12" key="2">
    <citation type="submission" date="2019-01" db="EMBL/GenBank/DDBJ databases">
        <title>A chromosome length genome reference of the Java medaka (oryzias javanicus).</title>
        <authorList>
            <person name="Herpin A."/>
            <person name="Takehana Y."/>
            <person name="Naruse K."/>
            <person name="Ansai S."/>
            <person name="Kawaguchi M."/>
        </authorList>
    </citation>
    <scope>NUCLEOTIDE SEQUENCE [LARGE SCALE GENOMIC DNA]</scope>
    <source>
        <strain evidence="11">RS831</strain>
        <tissue evidence="11">Whole body</tissue>
    </source>
</reference>
<feature type="compositionally biased region" description="Polar residues" evidence="8">
    <location>
        <begin position="268"/>
        <end position="294"/>
    </location>
</feature>
<dbReference type="OrthoDB" id="413699at2759"/>
<dbReference type="EMBL" id="CM012440">
    <property type="protein sequence ID" value="RVE73516.1"/>
    <property type="molecule type" value="Genomic_DNA"/>
</dbReference>
<dbReference type="InterPro" id="IPR000585">
    <property type="entry name" value="Hemopexin-like_dom"/>
</dbReference>
<dbReference type="Gene3D" id="2.110.10.10">
    <property type="entry name" value="Hemopexin-like domain"/>
    <property type="match status" value="1"/>
</dbReference>
<dbReference type="SUPFAM" id="SSF50923">
    <property type="entry name" value="Hemopexin-like domain"/>
    <property type="match status" value="1"/>
</dbReference>
<feature type="chain" id="PRO_5019328728" description="SMB domain-containing protein" evidence="9">
    <location>
        <begin position="23"/>
        <end position="642"/>
    </location>
</feature>
<feature type="repeat" description="Hemopexin" evidence="7">
    <location>
        <begin position="455"/>
        <end position="502"/>
    </location>
</feature>
<feature type="signal peptide" evidence="9">
    <location>
        <begin position="1"/>
        <end position="22"/>
    </location>
</feature>
<dbReference type="InterPro" id="IPR036024">
    <property type="entry name" value="Somatomedin_B-like_dom_sf"/>
</dbReference>
<dbReference type="InterPro" id="IPR018486">
    <property type="entry name" value="Hemopexin_CS"/>
</dbReference>
<dbReference type="Pfam" id="PF01033">
    <property type="entry name" value="Somatomedin_B"/>
    <property type="match status" value="2"/>
</dbReference>
<dbReference type="PROSITE" id="PS51642">
    <property type="entry name" value="HEMOPEXIN_2"/>
    <property type="match status" value="1"/>
</dbReference>
<evidence type="ECO:0000256" key="3">
    <source>
        <dbReference type="ARBA" id="ARBA00022729"/>
    </source>
</evidence>
<dbReference type="GO" id="GO:0006955">
    <property type="term" value="P:immune response"/>
    <property type="evidence" value="ECO:0007669"/>
    <property type="project" value="InterPro"/>
</dbReference>
<dbReference type="InterPro" id="IPR001212">
    <property type="entry name" value="Somatomedin_B_dom"/>
</dbReference>
<name>A0A437DEW9_ORYJA</name>
<dbReference type="InterPro" id="IPR018487">
    <property type="entry name" value="Hemopexin-like_repeat"/>
</dbReference>
<evidence type="ECO:0000256" key="1">
    <source>
        <dbReference type="ARBA" id="ARBA00004613"/>
    </source>
</evidence>
<dbReference type="InterPro" id="IPR036375">
    <property type="entry name" value="Hemopexin-like_dom_sf"/>
</dbReference>
<dbReference type="InterPro" id="IPR051298">
    <property type="entry name" value="Heme_transport/Cell_adhesion"/>
</dbReference>
<evidence type="ECO:0000256" key="2">
    <source>
        <dbReference type="ARBA" id="ARBA00022525"/>
    </source>
</evidence>
<evidence type="ECO:0000256" key="5">
    <source>
        <dbReference type="ARBA" id="ARBA00023157"/>
    </source>
</evidence>
<proteinExistence type="predicted"/>
<dbReference type="PROSITE" id="PS00024">
    <property type="entry name" value="HEMOPEXIN"/>
    <property type="match status" value="1"/>
</dbReference>